<keyword evidence="2" id="KW-0808">Transferase</keyword>
<evidence type="ECO:0000313" key="4">
    <source>
        <dbReference type="EMBL" id="MFD2159522.1"/>
    </source>
</evidence>
<evidence type="ECO:0000256" key="1">
    <source>
        <dbReference type="ARBA" id="ARBA00022676"/>
    </source>
</evidence>
<keyword evidence="1" id="KW-0328">Glycosyltransferase</keyword>
<organism evidence="4 5">
    <name type="scientific">Rubritalea tangerina</name>
    <dbReference type="NCBI Taxonomy" id="430798"/>
    <lineage>
        <taxon>Bacteria</taxon>
        <taxon>Pseudomonadati</taxon>
        <taxon>Verrucomicrobiota</taxon>
        <taxon>Verrucomicrobiia</taxon>
        <taxon>Verrucomicrobiales</taxon>
        <taxon>Rubritaleaceae</taxon>
        <taxon>Rubritalea</taxon>
    </lineage>
</organism>
<dbReference type="Proteomes" id="UP001597389">
    <property type="component" value="Unassembled WGS sequence"/>
</dbReference>
<evidence type="ECO:0000313" key="5">
    <source>
        <dbReference type="Proteomes" id="UP001597389"/>
    </source>
</evidence>
<dbReference type="InterPro" id="IPR007739">
    <property type="entry name" value="RgpF"/>
</dbReference>
<dbReference type="InterPro" id="IPR001296">
    <property type="entry name" value="Glyco_trans_1"/>
</dbReference>
<accession>A0ABW4ZCZ7</accession>
<dbReference type="Pfam" id="PF05045">
    <property type="entry name" value="RgpF"/>
    <property type="match status" value="1"/>
</dbReference>
<evidence type="ECO:0000259" key="3">
    <source>
        <dbReference type="Pfam" id="PF00534"/>
    </source>
</evidence>
<dbReference type="SUPFAM" id="SSF53756">
    <property type="entry name" value="UDP-Glycosyltransferase/glycogen phosphorylase"/>
    <property type="match status" value="1"/>
</dbReference>
<evidence type="ECO:0000256" key="2">
    <source>
        <dbReference type="ARBA" id="ARBA00022679"/>
    </source>
</evidence>
<feature type="domain" description="Glycosyl transferase family 1" evidence="3">
    <location>
        <begin position="247"/>
        <end position="413"/>
    </location>
</feature>
<dbReference type="Pfam" id="PF00534">
    <property type="entry name" value="Glycos_transf_1"/>
    <property type="match status" value="1"/>
</dbReference>
<proteinExistence type="predicted"/>
<dbReference type="EMBL" id="JBHUJB010000046">
    <property type="protein sequence ID" value="MFD2159522.1"/>
    <property type="molecule type" value="Genomic_DNA"/>
</dbReference>
<comment type="caution">
    <text evidence="4">The sequence shown here is derived from an EMBL/GenBank/DDBJ whole genome shotgun (WGS) entry which is preliminary data.</text>
</comment>
<reference evidence="5" key="1">
    <citation type="journal article" date="2019" name="Int. J. Syst. Evol. Microbiol.">
        <title>The Global Catalogue of Microorganisms (GCM) 10K type strain sequencing project: providing services to taxonomists for standard genome sequencing and annotation.</title>
        <authorList>
            <consortium name="The Broad Institute Genomics Platform"/>
            <consortium name="The Broad Institute Genome Sequencing Center for Infectious Disease"/>
            <person name="Wu L."/>
            <person name="Ma J."/>
        </authorList>
    </citation>
    <scope>NUCLEOTIDE SEQUENCE [LARGE SCALE GENOMIC DNA]</scope>
    <source>
        <strain evidence="5">CCUG 57942</strain>
    </source>
</reference>
<dbReference type="PANTHER" id="PTHR12526">
    <property type="entry name" value="GLYCOSYLTRANSFERASE"/>
    <property type="match status" value="1"/>
</dbReference>
<gene>
    <name evidence="4" type="ORF">ACFSW8_11475</name>
</gene>
<dbReference type="PANTHER" id="PTHR12526:SF629">
    <property type="entry name" value="TEICHURONIC ACID BIOSYNTHESIS GLYCOSYLTRANSFERASE TUAH-RELATED"/>
    <property type="match status" value="1"/>
</dbReference>
<dbReference type="Gene3D" id="3.40.50.2000">
    <property type="entry name" value="Glycogen Phosphorylase B"/>
    <property type="match status" value="2"/>
</dbReference>
<dbReference type="RefSeq" id="WP_377086285.1">
    <property type="nucleotide sequence ID" value="NZ_JBHSJL010000014.1"/>
</dbReference>
<name>A0ABW4ZCZ7_9BACT</name>
<sequence>MKGEVKLANRLRKFERSIRKSRKKILGEHRKISIKGLLSRASRRGGDIEYNNAKPRVLVVSHDASYTGCSVLVYNIAKKLSDKYNVTILSLGEGALHDAFKSVSVEYWVDKRKHHARGYYLNSLSSLMRKRDYKYAIVNSIESRHVLEALRGYKIPTVSLIHEFASYTKQGREAFSYAFNWSRSIVFPADVVMRNALSITGYNRTHNVYSTGQGKCEVPKLHSLNDGDGSEECERLKSILRPDGGSDQFIVIGSGSVDYRKGVDLFIGVAAKLIKMYGGTHAKFVWLVEGGEAEGDDRYLMSIRDQIDRSGLTDQVIMLPWTSEIECVYQLADLLLLTGRVEPLPNVAIDALSLGTPVMCFDRAAGIADYLEKAALGNSLIADYLDVDDMASKLGVLASDSKFYRSVKNKVREHFSDNFCMDSYLKKIDSVALGQVDPEILSLDIEEILKSNSLREDYFLQASDEINSSRGCVELYLSETKKGYGVRRPEPGFNSTMYLESLQARDFFVQDPYAEFLRRGRPEGKWMQEVISENSPVSDSISDLEGRVALHIHVHYVDVLVEIFKRLQHNSFKPDVFITLSEKNSIDEVRMSASDFGVSLKSVVKTPNRGRDVGPFLTEFLGNGTPYEIIGHLHTKKSLFTGSDKVGKLWSNFLFENLLGGDKGGGMMDRVLTQFLGDDSVGMIYPSDPNIVSWTQNDLIAEEYAERMGFGKLPNEINFPVGTMFWCRTEAIQPFIELNLQWADYPREPIGVDGTILHAFERLLGYVPEKLGYKTLVTNVRGVSR</sequence>
<keyword evidence="5" id="KW-1185">Reference proteome</keyword>
<protein>
    <submittedName>
        <fullName evidence="4">Rhamnan synthesis F family protein</fullName>
    </submittedName>
</protein>